<dbReference type="EMBL" id="VFMN01000001">
    <property type="protein sequence ID" value="TQJ09018.1"/>
    <property type="molecule type" value="Genomic_DNA"/>
</dbReference>
<protein>
    <recommendedName>
        <fullName evidence="2">Xylose isomerase</fullName>
    </recommendedName>
</protein>
<dbReference type="InterPro" id="IPR036237">
    <property type="entry name" value="Xyl_isomerase-like_sf"/>
</dbReference>
<evidence type="ECO:0000256" key="2">
    <source>
        <dbReference type="ARBA" id="ARBA00018232"/>
    </source>
</evidence>
<dbReference type="SUPFAM" id="SSF51658">
    <property type="entry name" value="Xylose isomerase-like"/>
    <property type="match status" value="1"/>
</dbReference>
<dbReference type="Pfam" id="PF01261">
    <property type="entry name" value="AP_endonuc_2"/>
    <property type="match status" value="1"/>
</dbReference>
<keyword evidence="7" id="KW-0119">Carbohydrate metabolism</keyword>
<dbReference type="Proteomes" id="UP000317893">
    <property type="component" value="Unassembled WGS sequence"/>
</dbReference>
<evidence type="ECO:0000256" key="1">
    <source>
        <dbReference type="ARBA" id="ARBA00004496"/>
    </source>
</evidence>
<evidence type="ECO:0000256" key="5">
    <source>
        <dbReference type="ARBA" id="ARBA00023211"/>
    </source>
</evidence>
<evidence type="ECO:0000259" key="8">
    <source>
        <dbReference type="Pfam" id="PF01261"/>
    </source>
</evidence>
<keyword evidence="6 9" id="KW-0413">Isomerase</keyword>
<comment type="subcellular location">
    <subcellularLocation>
        <location evidence="1">Cytoplasm</location>
    </subcellularLocation>
</comment>
<dbReference type="InterPro" id="IPR050337">
    <property type="entry name" value="L-rhamnose_isomerase"/>
</dbReference>
<dbReference type="AlphaFoldDB" id="A0A542E0Z3"/>
<evidence type="ECO:0000313" key="9">
    <source>
        <dbReference type="EMBL" id="TQJ09018.1"/>
    </source>
</evidence>
<dbReference type="PROSITE" id="PS51415">
    <property type="entry name" value="XYLOSE_ISOMERASE"/>
    <property type="match status" value="1"/>
</dbReference>
<evidence type="ECO:0000256" key="6">
    <source>
        <dbReference type="ARBA" id="ARBA00023235"/>
    </source>
</evidence>
<dbReference type="InterPro" id="IPR013022">
    <property type="entry name" value="Xyl_isomerase-like_TIM-brl"/>
</dbReference>
<dbReference type="GO" id="GO:0008740">
    <property type="term" value="F:L-rhamnose isomerase activity"/>
    <property type="evidence" value="ECO:0007669"/>
    <property type="project" value="TreeGrafter"/>
</dbReference>
<evidence type="ECO:0000256" key="7">
    <source>
        <dbReference type="ARBA" id="ARBA00023277"/>
    </source>
</evidence>
<keyword evidence="3" id="KW-0963">Cytoplasm</keyword>
<dbReference type="InterPro" id="IPR001998">
    <property type="entry name" value="Xylose_isomerase"/>
</dbReference>
<accession>A0A542E0Z3</accession>
<gene>
    <name evidence="9" type="ORF">FB458_2122</name>
</gene>
<proteinExistence type="predicted"/>
<dbReference type="GO" id="GO:0019301">
    <property type="term" value="P:rhamnose catabolic process"/>
    <property type="evidence" value="ECO:0007669"/>
    <property type="project" value="TreeGrafter"/>
</dbReference>
<evidence type="ECO:0000313" key="10">
    <source>
        <dbReference type="Proteomes" id="UP000317893"/>
    </source>
</evidence>
<keyword evidence="5" id="KW-0464">Manganese</keyword>
<keyword evidence="4" id="KW-0479">Metal-binding</keyword>
<reference evidence="9 10" key="1">
    <citation type="submission" date="2019-06" db="EMBL/GenBank/DDBJ databases">
        <title>Sequencing the genomes of 1000 actinobacteria strains.</title>
        <authorList>
            <person name="Klenk H.-P."/>
        </authorList>
    </citation>
    <scope>NUCLEOTIDE SEQUENCE [LARGE SCALE GENOMIC DNA]</scope>
    <source>
        <strain evidence="9 10">DSM 18607</strain>
    </source>
</reference>
<dbReference type="OrthoDB" id="3196313at2"/>
<dbReference type="GO" id="GO:0019324">
    <property type="term" value="P:L-lyxose metabolic process"/>
    <property type="evidence" value="ECO:0007669"/>
    <property type="project" value="TreeGrafter"/>
</dbReference>
<dbReference type="Gene3D" id="3.20.20.150">
    <property type="entry name" value="Divalent-metal-dependent TIM barrel enzymes"/>
    <property type="match status" value="1"/>
</dbReference>
<comment type="caution">
    <text evidence="9">The sequence shown here is derived from an EMBL/GenBank/DDBJ whole genome shotgun (WGS) entry which is preliminary data.</text>
</comment>
<keyword evidence="10" id="KW-1185">Reference proteome</keyword>
<organism evidence="9 10">
    <name type="scientific">Lapillicoccus jejuensis</name>
    <dbReference type="NCBI Taxonomy" id="402171"/>
    <lineage>
        <taxon>Bacteria</taxon>
        <taxon>Bacillati</taxon>
        <taxon>Actinomycetota</taxon>
        <taxon>Actinomycetes</taxon>
        <taxon>Micrococcales</taxon>
        <taxon>Intrasporangiaceae</taxon>
        <taxon>Lapillicoccus</taxon>
    </lineage>
</organism>
<dbReference type="PANTHER" id="PTHR30268:SF0">
    <property type="entry name" value="L-RHAMNOSE ISOMERASE"/>
    <property type="match status" value="1"/>
</dbReference>
<dbReference type="RefSeq" id="WP_141848450.1">
    <property type="nucleotide sequence ID" value="NZ_BAAAPR010000005.1"/>
</dbReference>
<dbReference type="GO" id="GO:0009045">
    <property type="term" value="F:xylose isomerase activity"/>
    <property type="evidence" value="ECO:0007669"/>
    <property type="project" value="InterPro"/>
</dbReference>
<dbReference type="PANTHER" id="PTHR30268">
    <property type="entry name" value="L-RHAMNOSE ISOMERASE"/>
    <property type="match status" value="1"/>
</dbReference>
<name>A0A542E0Z3_9MICO</name>
<evidence type="ECO:0000256" key="3">
    <source>
        <dbReference type="ARBA" id="ARBA00022490"/>
    </source>
</evidence>
<feature type="domain" description="Xylose isomerase-like TIM barrel" evidence="8">
    <location>
        <begin position="51"/>
        <end position="270"/>
    </location>
</feature>
<evidence type="ECO:0000256" key="4">
    <source>
        <dbReference type="ARBA" id="ARBA00022723"/>
    </source>
</evidence>
<sequence length="322" mass="34733">MTSTAQPHFATRLNSFALGGGLAHPRERPSTLDLVATAGTVEGLTALEVNYPEHFVDTTPSELGGAIEEAGLTNTGIQVRWPAPHFADGGFTHPAKSVREDAVRTATEAVDVAREMGCDHVVLWPAHDGYEYPFQMDYRSAWQQAVEGYRAVADHCPDVTVSIEFKPAEPRARTLLAGTGSVLALVAEAGRDNLAVTLDLAHLFMARENPAQSVALCLAQGRLRGLQLNDGWGAADDGLVTGSVDLVQTLETFFYLLRDGYTGTFYFDTDPIREDPVRECATNIARTKQLLQIAGSLVEGGRLPDPDALSGGAVWWEALVRS</sequence>
<dbReference type="GO" id="GO:0046872">
    <property type="term" value="F:metal ion binding"/>
    <property type="evidence" value="ECO:0007669"/>
    <property type="project" value="UniProtKB-KW"/>
</dbReference>